<reference evidence="1" key="1">
    <citation type="submission" date="2021-03" db="EMBL/GenBank/DDBJ databases">
        <authorList>
            <person name="Tran Van P."/>
        </authorList>
    </citation>
    <scope>NUCLEOTIDE SEQUENCE</scope>
</reference>
<proteinExistence type="predicted"/>
<protein>
    <submittedName>
        <fullName evidence="1">Uncharacterized protein</fullName>
    </submittedName>
</protein>
<dbReference type="Proteomes" id="UP001153148">
    <property type="component" value="Unassembled WGS sequence"/>
</dbReference>
<dbReference type="EMBL" id="CAJPIN010036092">
    <property type="protein sequence ID" value="CAG2064674.1"/>
    <property type="molecule type" value="Genomic_DNA"/>
</dbReference>
<gene>
    <name evidence="1" type="ORF">TPAB3V08_LOCUS11619</name>
</gene>
<evidence type="ECO:0000313" key="1">
    <source>
        <dbReference type="EMBL" id="CAG2064674.1"/>
    </source>
</evidence>
<comment type="caution">
    <text evidence="1">The sequence shown here is derived from an EMBL/GenBank/DDBJ whole genome shotgun (WGS) entry which is preliminary data.</text>
</comment>
<accession>A0ABN7PEV5</accession>
<keyword evidence="2" id="KW-1185">Reference proteome</keyword>
<organism evidence="1 2">
    <name type="scientific">Timema podura</name>
    <name type="common">Walking stick</name>
    <dbReference type="NCBI Taxonomy" id="61482"/>
    <lineage>
        <taxon>Eukaryota</taxon>
        <taxon>Metazoa</taxon>
        <taxon>Ecdysozoa</taxon>
        <taxon>Arthropoda</taxon>
        <taxon>Hexapoda</taxon>
        <taxon>Insecta</taxon>
        <taxon>Pterygota</taxon>
        <taxon>Neoptera</taxon>
        <taxon>Polyneoptera</taxon>
        <taxon>Phasmatodea</taxon>
        <taxon>Timematodea</taxon>
        <taxon>Timematoidea</taxon>
        <taxon>Timematidae</taxon>
        <taxon>Timema</taxon>
    </lineage>
</organism>
<name>A0ABN7PEV5_TIMPD</name>
<feature type="non-terminal residue" evidence="1">
    <location>
        <position position="1"/>
    </location>
</feature>
<evidence type="ECO:0000313" key="2">
    <source>
        <dbReference type="Proteomes" id="UP001153148"/>
    </source>
</evidence>
<sequence>DNDIFENAEVSRFRTQRQIRSPLLLMEAATLALVSQPVARTLCFPPVWSWILGDVKYKLWIEVAVPLVESWDGLNVEKNEMNMVQETSRRNQTMDPLENDRSHVTSPTFWLSISNRHSIILLTGIIPNHHQRPTTITSTINPATNQCLKKSNTNTIKSNHQHLSMRLDTVMANNTSSRPGAMIATGPKTRYLIARAWLEEIKCVPRNLVIVF</sequence>